<dbReference type="EMBL" id="CAKXAJ010004321">
    <property type="protein sequence ID" value="CAH2208698.1"/>
    <property type="molecule type" value="Genomic_DNA"/>
</dbReference>
<dbReference type="SUPFAM" id="SSF56672">
    <property type="entry name" value="DNA/RNA polymerases"/>
    <property type="match status" value="1"/>
</dbReference>
<name>A0A8S4QFV7_9NEOP</name>
<dbReference type="AlphaFoldDB" id="A0A8S4QFV7"/>
<keyword evidence="2" id="KW-1185">Reference proteome</keyword>
<dbReference type="GO" id="GO:0071897">
    <property type="term" value="P:DNA biosynthetic process"/>
    <property type="evidence" value="ECO:0007669"/>
    <property type="project" value="UniProtKB-ARBA"/>
</dbReference>
<dbReference type="PANTHER" id="PTHR24559:SF435">
    <property type="entry name" value="RIBONUCLEASE H"/>
    <property type="match status" value="1"/>
</dbReference>
<evidence type="ECO:0000313" key="2">
    <source>
        <dbReference type="Proteomes" id="UP000838756"/>
    </source>
</evidence>
<sequence length="251" mass="28902">MIIECNVSNPEVTTGYINKSEILKGVFLSHCLVTVKDNNYVTASVLNTNDKNVVIEPLCLELHPCDLLEDLPYQINSINYYSNSKKIPSNRSHEVKKQIRTAHLNAEESKALLYLCSEYSGLFYLEEDTLTCTKTIEQEIKTTNPQPIHVKTYRYPECHKEEVNNQIQKMLKQNIIKPSNSSWSSPIWVVPKKQDASKQKKWQIVVDYRKLNDVTIGDAYPIPNMSDILDQLGHSKYFSTLDLLQDFTRSQ</sequence>
<dbReference type="Gene3D" id="3.30.70.270">
    <property type="match status" value="1"/>
</dbReference>
<comment type="caution">
    <text evidence="1">The sequence shown here is derived from an EMBL/GenBank/DDBJ whole genome shotgun (WGS) entry which is preliminary data.</text>
</comment>
<reference evidence="1" key="1">
    <citation type="submission" date="2022-03" db="EMBL/GenBank/DDBJ databases">
        <authorList>
            <person name="Lindestad O."/>
        </authorList>
    </citation>
    <scope>NUCLEOTIDE SEQUENCE</scope>
</reference>
<dbReference type="InterPro" id="IPR053134">
    <property type="entry name" value="RNA-dir_DNA_polymerase"/>
</dbReference>
<proteinExistence type="predicted"/>
<dbReference type="Gene3D" id="3.10.10.10">
    <property type="entry name" value="HIV Type 1 Reverse Transcriptase, subunit A, domain 1"/>
    <property type="match status" value="1"/>
</dbReference>
<accession>A0A8S4QFV7</accession>
<dbReference type="InterPro" id="IPR043128">
    <property type="entry name" value="Rev_trsase/Diguanyl_cyclase"/>
</dbReference>
<dbReference type="Proteomes" id="UP000838756">
    <property type="component" value="Unassembled WGS sequence"/>
</dbReference>
<dbReference type="InterPro" id="IPR043502">
    <property type="entry name" value="DNA/RNA_pol_sf"/>
</dbReference>
<gene>
    <name evidence="1" type="primary">jg19491</name>
    <name evidence="1" type="ORF">PAEG_LOCUS1248</name>
</gene>
<evidence type="ECO:0000313" key="1">
    <source>
        <dbReference type="EMBL" id="CAH2208698.1"/>
    </source>
</evidence>
<organism evidence="1 2">
    <name type="scientific">Pararge aegeria aegeria</name>
    <dbReference type="NCBI Taxonomy" id="348720"/>
    <lineage>
        <taxon>Eukaryota</taxon>
        <taxon>Metazoa</taxon>
        <taxon>Ecdysozoa</taxon>
        <taxon>Arthropoda</taxon>
        <taxon>Hexapoda</taxon>
        <taxon>Insecta</taxon>
        <taxon>Pterygota</taxon>
        <taxon>Neoptera</taxon>
        <taxon>Endopterygota</taxon>
        <taxon>Lepidoptera</taxon>
        <taxon>Glossata</taxon>
        <taxon>Ditrysia</taxon>
        <taxon>Papilionoidea</taxon>
        <taxon>Nymphalidae</taxon>
        <taxon>Satyrinae</taxon>
        <taxon>Satyrini</taxon>
        <taxon>Parargina</taxon>
        <taxon>Pararge</taxon>
    </lineage>
</organism>
<dbReference type="OrthoDB" id="420169at2759"/>
<dbReference type="PANTHER" id="PTHR24559">
    <property type="entry name" value="TRANSPOSON TY3-I GAG-POL POLYPROTEIN"/>
    <property type="match status" value="1"/>
</dbReference>
<protein>
    <submittedName>
        <fullName evidence="1">Jg19491 protein</fullName>
    </submittedName>
</protein>